<dbReference type="AlphaFoldDB" id="M3E3J3"/>
<dbReference type="EMBL" id="AKWW02000058">
    <property type="protein sequence ID" value="EMF41605.1"/>
    <property type="molecule type" value="Genomic_DNA"/>
</dbReference>
<dbReference type="Proteomes" id="UP000011754">
    <property type="component" value="Unassembled WGS sequence"/>
</dbReference>
<protein>
    <submittedName>
        <fullName evidence="1">Uncharacterized protein</fullName>
    </submittedName>
</protein>
<accession>M3E3J3</accession>
<evidence type="ECO:0000313" key="1">
    <source>
        <dbReference type="EMBL" id="EMF41605.1"/>
    </source>
</evidence>
<organism evidence="1 2">
    <name type="scientific">Leptospira interrogans serovar Lora str. TE 1992</name>
    <dbReference type="NCBI Taxonomy" id="1193028"/>
    <lineage>
        <taxon>Bacteria</taxon>
        <taxon>Pseudomonadati</taxon>
        <taxon>Spirochaetota</taxon>
        <taxon>Spirochaetia</taxon>
        <taxon>Leptospirales</taxon>
        <taxon>Leptospiraceae</taxon>
        <taxon>Leptospira</taxon>
    </lineage>
</organism>
<name>M3E3J3_LEPIR</name>
<comment type="caution">
    <text evidence="1">The sequence shown here is derived from an EMBL/GenBank/DDBJ whole genome shotgun (WGS) entry which is preliminary data.</text>
</comment>
<evidence type="ECO:0000313" key="2">
    <source>
        <dbReference type="Proteomes" id="UP000011754"/>
    </source>
</evidence>
<proteinExistence type="predicted"/>
<gene>
    <name evidence="1" type="ORF">LEP1GSC067_3320</name>
</gene>
<sequence>MKKPGEIIHLSAKDDRDYLLDYQVIQTETLGKTDILGVQFDNVTQDESVAKIYRLMEERKSFITFFF</sequence>
<reference evidence="1 2" key="1">
    <citation type="submission" date="2013-01" db="EMBL/GenBank/DDBJ databases">
        <authorList>
            <person name="Harkins D.M."/>
            <person name="Durkin A.S."/>
            <person name="Brinkac L.M."/>
            <person name="Haft D.H."/>
            <person name="Selengut J.D."/>
            <person name="Sanka R."/>
            <person name="DePew J."/>
            <person name="Purushe J."/>
            <person name="Hartskeerl R.A."/>
            <person name="Ahmed A."/>
            <person name="van der Linden H."/>
            <person name="Goris M.G.A."/>
            <person name="Vinetz J.M."/>
            <person name="Sutton G.G."/>
            <person name="Nierman W.C."/>
            <person name="Fouts D.E."/>
        </authorList>
    </citation>
    <scope>NUCLEOTIDE SEQUENCE [LARGE SCALE GENOMIC DNA]</scope>
    <source>
        <strain evidence="1 2">TE 1992</strain>
    </source>
</reference>